<dbReference type="PANTHER" id="PTHR34109:SF1">
    <property type="entry name" value="VOC DOMAIN-CONTAINING PROTEIN"/>
    <property type="match status" value="1"/>
</dbReference>
<dbReference type="PROSITE" id="PS51819">
    <property type="entry name" value="VOC"/>
    <property type="match status" value="1"/>
</dbReference>
<sequence>MPENIEAPRIYATFRYQDAARMIDWLVNAFGFTVHARYADPDGVIQHAQLALGSSMIMVGNVRDDDYGRMVGGPGSQCGKSIYVAVDDTDTAYEHAKAAGAKILEEPTNRDYGSRDFVCADPEGNVWSFGTYWPKANEPAL</sequence>
<feature type="domain" description="VOC" evidence="1">
    <location>
        <begin position="8"/>
        <end position="132"/>
    </location>
</feature>
<proteinExistence type="predicted"/>
<dbReference type="Gene3D" id="3.30.720.120">
    <property type="match status" value="1"/>
</dbReference>
<dbReference type="Pfam" id="PF00903">
    <property type="entry name" value="Glyoxalase"/>
    <property type="match status" value="1"/>
</dbReference>
<evidence type="ECO:0000259" key="1">
    <source>
        <dbReference type="PROSITE" id="PS51819"/>
    </source>
</evidence>
<dbReference type="Gene3D" id="3.30.720.110">
    <property type="match status" value="1"/>
</dbReference>
<dbReference type="PANTHER" id="PTHR34109">
    <property type="entry name" value="BNAUNNG04460D PROTEIN-RELATED"/>
    <property type="match status" value="1"/>
</dbReference>
<dbReference type="RefSeq" id="WP_353645644.1">
    <property type="nucleotide sequence ID" value="NZ_CP159253.1"/>
</dbReference>
<reference evidence="2" key="1">
    <citation type="submission" date="2024-06" db="EMBL/GenBank/DDBJ databases">
        <title>Mesorhizobium karijinii sp. nov., a symbiont of the iconic Swainsona formosa from arid Australia.</title>
        <authorList>
            <person name="Hill Y.J."/>
            <person name="Watkin E.L.J."/>
            <person name="O'Hara G.W."/>
            <person name="Terpolilli J."/>
            <person name="Tye M.L."/>
            <person name="Kohlmeier M.G."/>
        </authorList>
    </citation>
    <scope>NUCLEOTIDE SEQUENCE</scope>
    <source>
        <strain evidence="2">WSM2240</strain>
    </source>
</reference>
<dbReference type="InterPro" id="IPR004360">
    <property type="entry name" value="Glyas_Fos-R_dOase_dom"/>
</dbReference>
<protein>
    <submittedName>
        <fullName evidence="2">VOC family protein</fullName>
    </submittedName>
</protein>
<dbReference type="InterPro" id="IPR037523">
    <property type="entry name" value="VOC_core"/>
</dbReference>
<dbReference type="SUPFAM" id="SSF54593">
    <property type="entry name" value="Glyoxalase/Bleomycin resistance protein/Dihydroxybiphenyl dioxygenase"/>
    <property type="match status" value="1"/>
</dbReference>
<accession>A0AAU8CKE3</accession>
<dbReference type="AlphaFoldDB" id="A0AAU8CKE3"/>
<evidence type="ECO:0000313" key="2">
    <source>
        <dbReference type="EMBL" id="XCG46818.1"/>
    </source>
</evidence>
<name>A0AAU8CKE3_9HYPH</name>
<dbReference type="InterPro" id="IPR029068">
    <property type="entry name" value="Glyas_Bleomycin-R_OHBP_Dase"/>
</dbReference>
<gene>
    <name evidence="2" type="ORF">ABVK50_15995</name>
</gene>
<organism evidence="2">
    <name type="scientific">Mesorhizobium sp. WSM2240</name>
    <dbReference type="NCBI Taxonomy" id="3228851"/>
    <lineage>
        <taxon>Bacteria</taxon>
        <taxon>Pseudomonadati</taxon>
        <taxon>Pseudomonadota</taxon>
        <taxon>Alphaproteobacteria</taxon>
        <taxon>Hyphomicrobiales</taxon>
        <taxon>Phyllobacteriaceae</taxon>
        <taxon>Mesorhizobium</taxon>
    </lineage>
</organism>
<dbReference type="EMBL" id="CP159253">
    <property type="protein sequence ID" value="XCG46818.1"/>
    <property type="molecule type" value="Genomic_DNA"/>
</dbReference>